<dbReference type="InterPro" id="IPR004358">
    <property type="entry name" value="Sig_transdc_His_kin-like_C"/>
</dbReference>
<keyword evidence="5" id="KW-0902">Two-component regulatory system</keyword>
<evidence type="ECO:0000259" key="7">
    <source>
        <dbReference type="PROSITE" id="PS50109"/>
    </source>
</evidence>
<evidence type="ECO:0000256" key="4">
    <source>
        <dbReference type="ARBA" id="ARBA00022777"/>
    </source>
</evidence>
<evidence type="ECO:0000313" key="8">
    <source>
        <dbReference type="EMBL" id="MDH8678056.1"/>
    </source>
</evidence>
<keyword evidence="3" id="KW-0597">Phosphoprotein</keyword>
<dbReference type="Gene3D" id="3.30.565.10">
    <property type="entry name" value="Histidine kinase-like ATPase, C-terminal domain"/>
    <property type="match status" value="1"/>
</dbReference>
<dbReference type="CDD" id="cd00082">
    <property type="entry name" value="HisKA"/>
    <property type="match status" value="1"/>
</dbReference>
<dbReference type="SUPFAM" id="SSF47384">
    <property type="entry name" value="Homodimeric domain of signal transducing histidine kinase"/>
    <property type="match status" value="1"/>
</dbReference>
<dbReference type="Gene3D" id="1.10.287.130">
    <property type="match status" value="1"/>
</dbReference>
<dbReference type="Pfam" id="PF02518">
    <property type="entry name" value="HATPase_c"/>
    <property type="match status" value="1"/>
</dbReference>
<keyword evidence="4 8" id="KW-0808">Transferase</keyword>
<dbReference type="SMART" id="SM00388">
    <property type="entry name" value="HisKA"/>
    <property type="match status" value="1"/>
</dbReference>
<gene>
    <name evidence="8" type="ORF">QE109_07850</name>
</gene>
<evidence type="ECO:0000256" key="2">
    <source>
        <dbReference type="ARBA" id="ARBA00012438"/>
    </source>
</evidence>
<comment type="catalytic activity">
    <reaction evidence="1">
        <text>ATP + protein L-histidine = ADP + protein N-phospho-L-histidine.</text>
        <dbReference type="EC" id="2.7.13.3"/>
    </reaction>
</comment>
<dbReference type="PANTHER" id="PTHR43547">
    <property type="entry name" value="TWO-COMPONENT HISTIDINE KINASE"/>
    <property type="match status" value="1"/>
</dbReference>
<name>A0ABT6NCF3_9FIRM</name>
<dbReference type="InterPro" id="IPR005467">
    <property type="entry name" value="His_kinase_dom"/>
</dbReference>
<dbReference type="Pfam" id="PF00512">
    <property type="entry name" value="HisKA"/>
    <property type="match status" value="1"/>
</dbReference>
<dbReference type="PANTHER" id="PTHR43547:SF2">
    <property type="entry name" value="HYBRID SIGNAL TRANSDUCTION HISTIDINE KINASE C"/>
    <property type="match status" value="1"/>
</dbReference>
<dbReference type="EMBL" id="JARYZI010000004">
    <property type="protein sequence ID" value="MDH8678056.1"/>
    <property type="molecule type" value="Genomic_DNA"/>
</dbReference>
<sequence length="291" mass="33010">MVIYQHYKTRKIMKKLTQMLDSAIEGKFSEQLYNESLISSFESRFYRYLSANEASAQNLAKEKEQIKQLLADISHQTKTPLANILLYAQLLEEHDLKAESLNAVSALRGQAGKLSFLIDTLVKLSRLETGVFKLHPTLSPVSTMIEDVIFQFEQKALHKEIKLGLVDVKGIHALKDVYAYFDYKWTAEALGNLLDNAIKYTPIGGEISISVIEYDLFCRIDIKDNGIGISEDEQAKIFARFYRSPSVYHQEGIGIGLYLTRHIISEQNGYIKVSSTLDKGTVFSIFLPRKA</sequence>
<dbReference type="PRINTS" id="PR00344">
    <property type="entry name" value="BCTRLSENSOR"/>
</dbReference>
<evidence type="ECO:0000313" key="9">
    <source>
        <dbReference type="Proteomes" id="UP001158045"/>
    </source>
</evidence>
<keyword evidence="4 8" id="KW-0418">Kinase</keyword>
<dbReference type="InterPro" id="IPR036890">
    <property type="entry name" value="HATPase_C_sf"/>
</dbReference>
<proteinExistence type="predicted"/>
<dbReference type="EC" id="2.7.13.3" evidence="2"/>
<dbReference type="RefSeq" id="WP_281093885.1">
    <property type="nucleotide sequence ID" value="NZ_JARYZI010000004.1"/>
</dbReference>
<accession>A0ABT6NCF3</accession>
<evidence type="ECO:0000256" key="6">
    <source>
        <dbReference type="SAM" id="Coils"/>
    </source>
</evidence>
<keyword evidence="6" id="KW-0175">Coiled coil</keyword>
<dbReference type="PROSITE" id="PS50109">
    <property type="entry name" value="HIS_KIN"/>
    <property type="match status" value="1"/>
</dbReference>
<reference evidence="8 9" key="1">
    <citation type="submission" date="2023-04" db="EMBL/GenBank/DDBJ databases">
        <title>Fusibacter bizertensis strain WBS, isolated from littoral bottom sediments of the Arctic seas - biochemical and genomic analysis.</title>
        <authorList>
            <person name="Brioukhanov A.L."/>
        </authorList>
    </citation>
    <scope>NUCLEOTIDE SEQUENCE [LARGE SCALE GENOMIC DNA]</scope>
    <source>
        <strain evidence="8 9">WBS</strain>
    </source>
</reference>
<dbReference type="InterPro" id="IPR036097">
    <property type="entry name" value="HisK_dim/P_sf"/>
</dbReference>
<dbReference type="SMART" id="SM00387">
    <property type="entry name" value="HATPase_c"/>
    <property type="match status" value="1"/>
</dbReference>
<feature type="coiled-coil region" evidence="6">
    <location>
        <begin position="52"/>
        <end position="79"/>
    </location>
</feature>
<evidence type="ECO:0000256" key="3">
    <source>
        <dbReference type="ARBA" id="ARBA00022553"/>
    </source>
</evidence>
<dbReference type="SUPFAM" id="SSF55874">
    <property type="entry name" value="ATPase domain of HSP90 chaperone/DNA topoisomerase II/histidine kinase"/>
    <property type="match status" value="1"/>
</dbReference>
<keyword evidence="9" id="KW-1185">Reference proteome</keyword>
<dbReference type="Proteomes" id="UP001158045">
    <property type="component" value="Unassembled WGS sequence"/>
</dbReference>
<evidence type="ECO:0000256" key="5">
    <source>
        <dbReference type="ARBA" id="ARBA00023012"/>
    </source>
</evidence>
<dbReference type="GO" id="GO:0016301">
    <property type="term" value="F:kinase activity"/>
    <property type="evidence" value="ECO:0007669"/>
    <property type="project" value="UniProtKB-KW"/>
</dbReference>
<dbReference type="CDD" id="cd00075">
    <property type="entry name" value="HATPase"/>
    <property type="match status" value="1"/>
</dbReference>
<dbReference type="InterPro" id="IPR003594">
    <property type="entry name" value="HATPase_dom"/>
</dbReference>
<comment type="caution">
    <text evidence="8">The sequence shown here is derived from an EMBL/GenBank/DDBJ whole genome shotgun (WGS) entry which is preliminary data.</text>
</comment>
<organism evidence="8 9">
    <name type="scientific">Fusibacter bizertensis</name>
    <dbReference type="NCBI Taxonomy" id="1488331"/>
    <lineage>
        <taxon>Bacteria</taxon>
        <taxon>Bacillati</taxon>
        <taxon>Bacillota</taxon>
        <taxon>Clostridia</taxon>
        <taxon>Eubacteriales</taxon>
        <taxon>Eubacteriales Family XII. Incertae Sedis</taxon>
        <taxon>Fusibacter</taxon>
    </lineage>
</organism>
<protein>
    <recommendedName>
        <fullName evidence="2">histidine kinase</fullName>
        <ecNumber evidence="2">2.7.13.3</ecNumber>
    </recommendedName>
</protein>
<dbReference type="InterPro" id="IPR003661">
    <property type="entry name" value="HisK_dim/P_dom"/>
</dbReference>
<evidence type="ECO:0000256" key="1">
    <source>
        <dbReference type="ARBA" id="ARBA00000085"/>
    </source>
</evidence>
<feature type="domain" description="Histidine kinase" evidence="7">
    <location>
        <begin position="72"/>
        <end position="291"/>
    </location>
</feature>